<dbReference type="AlphaFoldDB" id="A0A916LK19"/>
<proteinExistence type="inferred from homology"/>
<dbReference type="Gene3D" id="3.40.190.10">
    <property type="entry name" value="Periplasmic binding protein-like II"/>
    <property type="match status" value="1"/>
</dbReference>
<protein>
    <submittedName>
        <fullName evidence="5">Peptide/nickel transport system substrate-binding protein</fullName>
    </submittedName>
</protein>
<dbReference type="PANTHER" id="PTHR30290:SF9">
    <property type="entry name" value="OLIGOPEPTIDE-BINDING PROTEIN APPA"/>
    <property type="match status" value="1"/>
</dbReference>
<dbReference type="GO" id="GO:0015833">
    <property type="term" value="P:peptide transport"/>
    <property type="evidence" value="ECO:0007669"/>
    <property type="project" value="TreeGrafter"/>
</dbReference>
<dbReference type="PIRSF" id="PIRSF002741">
    <property type="entry name" value="MppA"/>
    <property type="match status" value="1"/>
</dbReference>
<feature type="domain" description="Solute-binding protein family 5" evidence="4">
    <location>
        <begin position="73"/>
        <end position="435"/>
    </location>
</feature>
<comment type="caution">
    <text evidence="5">The sequence shown here is derived from an EMBL/GenBank/DDBJ whole genome shotgun (WGS) entry which is preliminary data.</text>
</comment>
<evidence type="ECO:0000313" key="6">
    <source>
        <dbReference type="Proteomes" id="UP000243105"/>
    </source>
</evidence>
<dbReference type="Gene3D" id="3.10.105.10">
    <property type="entry name" value="Dipeptide-binding Protein, Domain 3"/>
    <property type="match status" value="1"/>
</dbReference>
<dbReference type="EMBL" id="CZVV01000082">
    <property type="protein sequence ID" value="CUT03125.1"/>
    <property type="molecule type" value="Genomic_DNA"/>
</dbReference>
<keyword evidence="2" id="KW-0813">Transport</keyword>
<dbReference type="SUPFAM" id="SSF53850">
    <property type="entry name" value="Periplasmic binding protein-like II"/>
    <property type="match status" value="1"/>
</dbReference>
<dbReference type="PANTHER" id="PTHR30290">
    <property type="entry name" value="PERIPLASMIC BINDING COMPONENT OF ABC TRANSPORTER"/>
    <property type="match status" value="1"/>
</dbReference>
<evidence type="ECO:0000313" key="5">
    <source>
        <dbReference type="EMBL" id="CUT03125.1"/>
    </source>
</evidence>
<keyword evidence="3" id="KW-0732">Signal</keyword>
<dbReference type="GO" id="GO:0043190">
    <property type="term" value="C:ATP-binding cassette (ABC) transporter complex"/>
    <property type="evidence" value="ECO:0007669"/>
    <property type="project" value="InterPro"/>
</dbReference>
<dbReference type="Gene3D" id="3.90.76.10">
    <property type="entry name" value="Dipeptide-binding Protein, Domain 1"/>
    <property type="match status" value="1"/>
</dbReference>
<accession>A0A916LK19</accession>
<evidence type="ECO:0000256" key="1">
    <source>
        <dbReference type="ARBA" id="ARBA00005695"/>
    </source>
</evidence>
<gene>
    <name evidence="5" type="ORF">JGI25_01180</name>
</gene>
<reference evidence="5 6" key="1">
    <citation type="submission" date="2015-11" db="EMBL/GenBank/DDBJ databases">
        <authorList>
            <person name="Varghese N."/>
        </authorList>
    </citation>
    <scope>NUCLEOTIDE SEQUENCE [LARGE SCALE GENOMIC DNA]</scope>
    <source>
        <strain evidence="5 6">JGI-25</strain>
    </source>
</reference>
<evidence type="ECO:0000256" key="3">
    <source>
        <dbReference type="ARBA" id="ARBA00022729"/>
    </source>
</evidence>
<sequence length="531" mass="62105">MRINHLFLFFLSLILLLMHSSCRKETTKNYIVIGSTIDIDSFNPYLSTSLFSQDLLDRLYLRLAIEQEDYRTFIPLLAKRWEWSKDSTQITFYLRNDVYWTDGVKTTAYDVEFSFKAATSPEVAWLNAEDIVRNIESVKAINETILTVKYRYVYPYQLTDINDIWIVPKHVYEKIPFSEWRRNGFFDENPVTNGPYKVARWERGQLIELVKNERYFDKAYPKIGRIFIKIVPNESNLLLQFLNGEIDVLPSIPPAVAEKYENNPDIKFIKYPFLAYEYIGWNQKNPIFADKRVRQALSYGINVDEIIKVILKGNAVRSTSPFPSIFWAHNEKLKPYPYNPEKAKKLLAEAGWKDSNGDGILDKIIDNRKVDFKFTLITNAENQTRKEVATAIQNDLLKLGIKMEIQIFEFNTFMRHILNKNFDAVLSGWRVATKPDLATVFHTEAIKSGHNIVSYSNPQFDKLNDSAAVLNNLSNAKVIWDKVQEIIYEDQPYTFLYEPVRINGISKRIKPETVRMNSISFLYNLHEWELK</sequence>
<name>A0A916LK19_KRYT1</name>
<comment type="similarity">
    <text evidence="1">Belongs to the bacterial solute-binding protein 5 family.</text>
</comment>
<dbReference type="InterPro" id="IPR000914">
    <property type="entry name" value="SBP_5_dom"/>
</dbReference>
<organism evidence="5 6">
    <name type="scientific">Kryptobacter tengchongensis</name>
    <dbReference type="NCBI Taxonomy" id="1643429"/>
    <lineage>
        <taxon>Bacteria</taxon>
        <taxon>Pseudomonadati</taxon>
        <taxon>Candidatus Kryptoniota</taxon>
        <taxon>Candidatus Kryptobacter</taxon>
    </lineage>
</organism>
<dbReference type="GO" id="GO:0030288">
    <property type="term" value="C:outer membrane-bounded periplasmic space"/>
    <property type="evidence" value="ECO:0007669"/>
    <property type="project" value="UniProtKB-ARBA"/>
</dbReference>
<dbReference type="InterPro" id="IPR030678">
    <property type="entry name" value="Peptide/Ni-bd"/>
</dbReference>
<evidence type="ECO:0000259" key="4">
    <source>
        <dbReference type="Pfam" id="PF00496"/>
    </source>
</evidence>
<dbReference type="Pfam" id="PF00496">
    <property type="entry name" value="SBP_bac_5"/>
    <property type="match status" value="1"/>
</dbReference>
<dbReference type="GO" id="GO:1904680">
    <property type="term" value="F:peptide transmembrane transporter activity"/>
    <property type="evidence" value="ECO:0007669"/>
    <property type="project" value="TreeGrafter"/>
</dbReference>
<dbReference type="Proteomes" id="UP000243105">
    <property type="component" value="Unassembled WGS sequence"/>
</dbReference>
<dbReference type="InterPro" id="IPR039424">
    <property type="entry name" value="SBP_5"/>
</dbReference>
<evidence type="ECO:0000256" key="2">
    <source>
        <dbReference type="ARBA" id="ARBA00022448"/>
    </source>
</evidence>